<dbReference type="AlphaFoldDB" id="A0A9P4TT75"/>
<sequence>MKSAIFAIALLASSVTAHDFKRSGRLNRRNALAARDYPSFDSYSKPTPSVNNEISSVQAAAEATSASNSSSSATLVSPVGTGNLGNGNVGNNTSSATTPSLPLGTGNIGNGNSGAINASDFNISTTNVATISSLSTATSTQTVLSTLLLVNGTSTKVIPTTMVVTATRTVLVYFTGGSDGMLPVSTSSAASTEVDAQTVQLSVTESVATETLTYKLGAGESTSVVTATVLVTNTKTLTQTKYATSSASSNDVKPAFTGGSSMEAINESSTPAGPTVAAESSTSEETVTLRSTRTNTVFAGASSISSSVVAAAGTDGGNQGNAASPTTACAVAATVTATKTEKSTVTVVSAPNHSYSCLMLIPSRLPMLHQAPVLLRIQRSQRRDKRARMTEKVATTTAMRRAVASIVPHQLYLPLQAMELSQMPPLTR</sequence>
<protein>
    <submittedName>
        <fullName evidence="3">Uncharacterized protein</fullName>
    </submittedName>
</protein>
<accession>A0A9P4TT75</accession>
<feature type="region of interest" description="Disordered" evidence="1">
    <location>
        <begin position="84"/>
        <end position="105"/>
    </location>
</feature>
<dbReference type="EMBL" id="MU007108">
    <property type="protein sequence ID" value="KAF2420584.1"/>
    <property type="molecule type" value="Genomic_DNA"/>
</dbReference>
<feature type="chain" id="PRO_5040242747" evidence="2">
    <location>
        <begin position="18"/>
        <end position="428"/>
    </location>
</feature>
<keyword evidence="2" id="KW-0732">Signal</keyword>
<organism evidence="3 4">
    <name type="scientific">Tothia fuscella</name>
    <dbReference type="NCBI Taxonomy" id="1048955"/>
    <lineage>
        <taxon>Eukaryota</taxon>
        <taxon>Fungi</taxon>
        <taxon>Dikarya</taxon>
        <taxon>Ascomycota</taxon>
        <taxon>Pezizomycotina</taxon>
        <taxon>Dothideomycetes</taxon>
        <taxon>Pleosporomycetidae</taxon>
        <taxon>Venturiales</taxon>
        <taxon>Cylindrosympodiaceae</taxon>
        <taxon>Tothia</taxon>
    </lineage>
</organism>
<dbReference type="Proteomes" id="UP000800235">
    <property type="component" value="Unassembled WGS sequence"/>
</dbReference>
<keyword evidence="4" id="KW-1185">Reference proteome</keyword>
<feature type="region of interest" description="Disordered" evidence="1">
    <location>
        <begin position="257"/>
        <end position="289"/>
    </location>
</feature>
<reference evidence="3" key="1">
    <citation type="journal article" date="2020" name="Stud. Mycol.">
        <title>101 Dothideomycetes genomes: a test case for predicting lifestyles and emergence of pathogens.</title>
        <authorList>
            <person name="Haridas S."/>
            <person name="Albert R."/>
            <person name="Binder M."/>
            <person name="Bloem J."/>
            <person name="Labutti K."/>
            <person name="Salamov A."/>
            <person name="Andreopoulos B."/>
            <person name="Baker S."/>
            <person name="Barry K."/>
            <person name="Bills G."/>
            <person name="Bluhm B."/>
            <person name="Cannon C."/>
            <person name="Castanera R."/>
            <person name="Culley D."/>
            <person name="Daum C."/>
            <person name="Ezra D."/>
            <person name="Gonzalez J."/>
            <person name="Henrissat B."/>
            <person name="Kuo A."/>
            <person name="Liang C."/>
            <person name="Lipzen A."/>
            <person name="Lutzoni F."/>
            <person name="Magnuson J."/>
            <person name="Mondo S."/>
            <person name="Nolan M."/>
            <person name="Ohm R."/>
            <person name="Pangilinan J."/>
            <person name="Park H.-J."/>
            <person name="Ramirez L."/>
            <person name="Alfaro M."/>
            <person name="Sun H."/>
            <person name="Tritt A."/>
            <person name="Yoshinaga Y."/>
            <person name="Zwiers L.-H."/>
            <person name="Turgeon B."/>
            <person name="Goodwin S."/>
            <person name="Spatafora J."/>
            <person name="Crous P."/>
            <person name="Grigoriev I."/>
        </authorList>
    </citation>
    <scope>NUCLEOTIDE SEQUENCE</scope>
    <source>
        <strain evidence="3">CBS 130266</strain>
    </source>
</reference>
<evidence type="ECO:0000313" key="3">
    <source>
        <dbReference type="EMBL" id="KAF2420584.1"/>
    </source>
</evidence>
<proteinExistence type="predicted"/>
<feature type="signal peptide" evidence="2">
    <location>
        <begin position="1"/>
        <end position="17"/>
    </location>
</feature>
<gene>
    <name evidence="3" type="ORF">EJ08DRAFT_25535</name>
</gene>
<evidence type="ECO:0000256" key="1">
    <source>
        <dbReference type="SAM" id="MobiDB-lite"/>
    </source>
</evidence>
<name>A0A9P4TT75_9PEZI</name>
<comment type="caution">
    <text evidence="3">The sequence shown here is derived from an EMBL/GenBank/DDBJ whole genome shotgun (WGS) entry which is preliminary data.</text>
</comment>
<feature type="compositionally biased region" description="Polar residues" evidence="1">
    <location>
        <begin position="266"/>
        <end position="289"/>
    </location>
</feature>
<evidence type="ECO:0000313" key="4">
    <source>
        <dbReference type="Proteomes" id="UP000800235"/>
    </source>
</evidence>
<evidence type="ECO:0000256" key="2">
    <source>
        <dbReference type="SAM" id="SignalP"/>
    </source>
</evidence>